<accession>A0A6J7ZZ14</accession>
<proteinExistence type="predicted"/>
<keyword evidence="2" id="KW-1185">Reference proteome</keyword>
<name>A0A6J7ZZ14_MYTCO</name>
<dbReference type="AlphaFoldDB" id="A0A6J7ZZ14"/>
<organism evidence="1 2">
    <name type="scientific">Mytilus coruscus</name>
    <name type="common">Sea mussel</name>
    <dbReference type="NCBI Taxonomy" id="42192"/>
    <lineage>
        <taxon>Eukaryota</taxon>
        <taxon>Metazoa</taxon>
        <taxon>Spiralia</taxon>
        <taxon>Lophotrochozoa</taxon>
        <taxon>Mollusca</taxon>
        <taxon>Bivalvia</taxon>
        <taxon>Autobranchia</taxon>
        <taxon>Pteriomorphia</taxon>
        <taxon>Mytilida</taxon>
        <taxon>Mytiloidea</taxon>
        <taxon>Mytilidae</taxon>
        <taxon>Mytilinae</taxon>
        <taxon>Mytilus</taxon>
    </lineage>
</organism>
<dbReference type="Proteomes" id="UP000507470">
    <property type="component" value="Unassembled WGS sequence"/>
</dbReference>
<reference evidence="1 2" key="1">
    <citation type="submission" date="2020-06" db="EMBL/GenBank/DDBJ databases">
        <authorList>
            <person name="Li R."/>
            <person name="Bekaert M."/>
        </authorList>
    </citation>
    <scope>NUCLEOTIDE SEQUENCE [LARGE SCALE GENOMIC DNA]</scope>
    <source>
        <strain evidence="2">wild</strain>
    </source>
</reference>
<sequence length="165" mass="18953">MLVFSSEGSIVKTIRFKKSYRPFGVTYVVKDRIAVSFPSSEKIKILDTMEYRELKEIKLDKPCWGIHSVDDLIYVAIRSTEILVLDLAGKTVKTIPANQQNLIYLLYSKTYIFFLKLKTDAYVATISLVVNCGSLEMKQQQAQETCVPTRMEIYLWPVKILIVLC</sequence>
<dbReference type="SUPFAM" id="SSF51004">
    <property type="entry name" value="C-terminal (heme d1) domain of cytochrome cd1-nitrite reductase"/>
    <property type="match status" value="1"/>
</dbReference>
<dbReference type="InterPro" id="IPR011048">
    <property type="entry name" value="Haem_d1_sf"/>
</dbReference>
<dbReference type="OrthoDB" id="6117449at2759"/>
<evidence type="ECO:0000313" key="1">
    <source>
        <dbReference type="EMBL" id="CAC5358016.1"/>
    </source>
</evidence>
<evidence type="ECO:0000313" key="2">
    <source>
        <dbReference type="Proteomes" id="UP000507470"/>
    </source>
</evidence>
<dbReference type="EMBL" id="CACVKT020000282">
    <property type="protein sequence ID" value="CAC5358016.1"/>
    <property type="molecule type" value="Genomic_DNA"/>
</dbReference>
<gene>
    <name evidence="1" type="ORF">MCOR_1449</name>
</gene>
<protein>
    <submittedName>
        <fullName evidence="1">Uncharacterized protein</fullName>
    </submittedName>
</protein>